<evidence type="ECO:0000313" key="1">
    <source>
        <dbReference type="EMBL" id="VDM77795.1"/>
    </source>
</evidence>
<sequence length="116" mass="13266">MWLIRLRKRRRGILKTPQMHSLYNSPAPLRLESLGSTSAAFSISIWYRDQRLYLRLLRHHRRMSGSAMSSPTKHAFYSNSRMQPCMDNGGWLHGCATTGVGFETALRKIDDVLGGM</sequence>
<dbReference type="EMBL" id="UYYB01100164">
    <property type="protein sequence ID" value="VDM77795.1"/>
    <property type="molecule type" value="Genomic_DNA"/>
</dbReference>
<dbReference type="AlphaFoldDB" id="A0A3P7L514"/>
<dbReference type="Proteomes" id="UP000270094">
    <property type="component" value="Unassembled WGS sequence"/>
</dbReference>
<keyword evidence="2" id="KW-1185">Reference proteome</keyword>
<protein>
    <submittedName>
        <fullName evidence="1">Uncharacterized protein</fullName>
    </submittedName>
</protein>
<gene>
    <name evidence="1" type="ORF">SVUK_LOCUS12793</name>
</gene>
<proteinExistence type="predicted"/>
<reference evidence="1 2" key="1">
    <citation type="submission" date="2018-11" db="EMBL/GenBank/DDBJ databases">
        <authorList>
            <consortium name="Pathogen Informatics"/>
        </authorList>
    </citation>
    <scope>NUCLEOTIDE SEQUENCE [LARGE SCALE GENOMIC DNA]</scope>
</reference>
<organism evidence="1 2">
    <name type="scientific">Strongylus vulgaris</name>
    <name type="common">Blood worm</name>
    <dbReference type="NCBI Taxonomy" id="40348"/>
    <lineage>
        <taxon>Eukaryota</taxon>
        <taxon>Metazoa</taxon>
        <taxon>Ecdysozoa</taxon>
        <taxon>Nematoda</taxon>
        <taxon>Chromadorea</taxon>
        <taxon>Rhabditida</taxon>
        <taxon>Rhabditina</taxon>
        <taxon>Rhabditomorpha</taxon>
        <taxon>Strongyloidea</taxon>
        <taxon>Strongylidae</taxon>
        <taxon>Strongylus</taxon>
    </lineage>
</organism>
<name>A0A3P7L514_STRVU</name>
<evidence type="ECO:0000313" key="2">
    <source>
        <dbReference type="Proteomes" id="UP000270094"/>
    </source>
</evidence>
<accession>A0A3P7L514</accession>